<evidence type="ECO:0000313" key="2">
    <source>
        <dbReference type="EMBL" id="KAF3341969.1"/>
    </source>
</evidence>
<reference evidence="2" key="1">
    <citation type="submission" date="2020-01" db="EMBL/GenBank/DDBJ databases">
        <title>Genome sequence of Kobresia littledalei, the first chromosome-level genome in the family Cyperaceae.</title>
        <authorList>
            <person name="Qu G."/>
        </authorList>
    </citation>
    <scope>NUCLEOTIDE SEQUENCE</scope>
    <source>
        <strain evidence="2">C.B.Clarke</strain>
        <tissue evidence="2">Leaf</tissue>
    </source>
</reference>
<name>A0A833W3F4_9POAL</name>
<keyword evidence="3" id="KW-1185">Reference proteome</keyword>
<dbReference type="EMBL" id="SWLB01000001">
    <property type="protein sequence ID" value="KAF3341969.1"/>
    <property type="molecule type" value="Genomic_DNA"/>
</dbReference>
<protein>
    <submittedName>
        <fullName evidence="2">Protein SAWADEE HOMEODOMAIN 1-like isoform X2</fullName>
    </submittedName>
</protein>
<dbReference type="Proteomes" id="UP000623129">
    <property type="component" value="Unassembled WGS sequence"/>
</dbReference>
<dbReference type="PANTHER" id="PTHR33827:SF3">
    <property type="entry name" value="OS09G0346900 PROTEIN"/>
    <property type="match status" value="1"/>
</dbReference>
<sequence>MGKPRKSRAAPFSGCQVEHLEKMISEKKASELLDRNFCQQLARQFKSVQEWFENKLTCLHTQFTHLPSLPVDNENENEIASNTSLSNNDLQEADERDKMPDLDKLEFEARSSRDFAWYDVGTFLAHRISNDQVEVKVRYADFGADEDEWINVKRAIRVRSVPVESCECTKVQVGDLVLCFREGSNEAVHYDAHIVEIERKQHDIRGCRCLFLIRYDHDETEKPKLLYVSVADIVWQIYKPDNLNMHCLQLASLTKCLVYLIKIPMKGRDEKKHIDVTWKTRPNAKRACAGTIILHPNA</sequence>
<evidence type="ECO:0000313" key="3">
    <source>
        <dbReference type="Proteomes" id="UP000623129"/>
    </source>
</evidence>
<proteinExistence type="predicted"/>
<dbReference type="Gene3D" id="2.40.50.40">
    <property type="match status" value="1"/>
</dbReference>
<dbReference type="Gene3D" id="2.30.30.140">
    <property type="match status" value="1"/>
</dbReference>
<dbReference type="AlphaFoldDB" id="A0A833W3F4"/>
<gene>
    <name evidence="2" type="ORF">FCM35_KLT00607</name>
</gene>
<dbReference type="GO" id="GO:0003682">
    <property type="term" value="F:chromatin binding"/>
    <property type="evidence" value="ECO:0007669"/>
    <property type="project" value="InterPro"/>
</dbReference>
<dbReference type="OrthoDB" id="1885884at2759"/>
<organism evidence="2 3">
    <name type="scientific">Carex littledalei</name>
    <dbReference type="NCBI Taxonomy" id="544730"/>
    <lineage>
        <taxon>Eukaryota</taxon>
        <taxon>Viridiplantae</taxon>
        <taxon>Streptophyta</taxon>
        <taxon>Embryophyta</taxon>
        <taxon>Tracheophyta</taxon>
        <taxon>Spermatophyta</taxon>
        <taxon>Magnoliopsida</taxon>
        <taxon>Liliopsida</taxon>
        <taxon>Poales</taxon>
        <taxon>Cyperaceae</taxon>
        <taxon>Cyperoideae</taxon>
        <taxon>Cariceae</taxon>
        <taxon>Carex</taxon>
        <taxon>Carex subgen. Euthyceras</taxon>
    </lineage>
</organism>
<dbReference type="InterPro" id="IPR032001">
    <property type="entry name" value="SAWADEE_dom"/>
</dbReference>
<comment type="caution">
    <text evidence="2">The sequence shown here is derived from an EMBL/GenBank/DDBJ whole genome shotgun (WGS) entry which is preliminary data.</text>
</comment>
<dbReference type="PANTHER" id="PTHR33827">
    <property type="entry name" value="PROTEIN SAWADEE HOMEODOMAIN HOMOLOG 2"/>
    <property type="match status" value="1"/>
</dbReference>
<dbReference type="InterPro" id="IPR039276">
    <property type="entry name" value="SHH1/2"/>
</dbReference>
<dbReference type="Pfam" id="PF16719">
    <property type="entry name" value="SAWADEE"/>
    <property type="match status" value="1"/>
</dbReference>
<dbReference type="GO" id="GO:0003677">
    <property type="term" value="F:DNA binding"/>
    <property type="evidence" value="ECO:0007669"/>
    <property type="project" value="UniProtKB-KW"/>
</dbReference>
<feature type="domain" description="SAWADEE" evidence="1">
    <location>
        <begin position="104"/>
        <end position="221"/>
    </location>
</feature>
<evidence type="ECO:0000259" key="1">
    <source>
        <dbReference type="Pfam" id="PF16719"/>
    </source>
</evidence>
<accession>A0A833W3F4</accession>
<keyword evidence="2" id="KW-0238">DNA-binding</keyword>
<keyword evidence="2" id="KW-0371">Homeobox</keyword>